<keyword evidence="2" id="KW-1003">Cell membrane</keyword>
<proteinExistence type="inferred from homology"/>
<reference evidence="12" key="1">
    <citation type="submission" date="2013-02" db="EMBL/GenBank/DDBJ databases">
        <authorList>
            <person name="Hughes D."/>
        </authorList>
    </citation>
    <scope>NUCLEOTIDE SEQUENCE</scope>
    <source>
        <strain>Durham</strain>
        <strain evidence="12">NC isolate 2 -- Noor lab</strain>
    </source>
</reference>
<evidence type="ECO:0000256" key="6">
    <source>
        <dbReference type="ARBA" id="ARBA00023136"/>
    </source>
</evidence>
<evidence type="ECO:0000256" key="7">
    <source>
        <dbReference type="ARBA" id="ARBA00023288"/>
    </source>
</evidence>
<keyword evidence="6" id="KW-0472">Membrane</keyword>
<keyword evidence="7" id="KW-0449">Lipoprotein</keyword>
<dbReference type="EnsemblMetazoa" id="MESCA002777-RA">
    <property type="protein sequence ID" value="MESCA002777-PA"/>
    <property type="gene ID" value="MESCA002777"/>
</dbReference>
<dbReference type="SUPFAM" id="SSF52540">
    <property type="entry name" value="P-loop containing nucleoside triphosphate hydrolases"/>
    <property type="match status" value="1"/>
</dbReference>
<evidence type="ECO:0000313" key="11">
    <source>
        <dbReference type="EnsemblMetazoa" id="MESCA002777-PA"/>
    </source>
</evidence>
<dbReference type="SMART" id="SM00174">
    <property type="entry name" value="RHO"/>
    <property type="match status" value="1"/>
</dbReference>
<keyword evidence="8" id="KW-0636">Prenylation</keyword>
<keyword evidence="3" id="KW-0488">Methylation</keyword>
<dbReference type="Pfam" id="PF00071">
    <property type="entry name" value="Ras"/>
    <property type="match status" value="1"/>
</dbReference>
<comment type="similarity">
    <text evidence="9">Belongs to the small GTPase superfamily. RasD family.</text>
</comment>
<dbReference type="SMART" id="SM00173">
    <property type="entry name" value="RAS"/>
    <property type="match status" value="1"/>
</dbReference>
<dbReference type="SMART" id="SM00175">
    <property type="entry name" value="RAB"/>
    <property type="match status" value="1"/>
</dbReference>
<dbReference type="PRINTS" id="PR00449">
    <property type="entry name" value="RASTRNSFRMNG"/>
</dbReference>
<feature type="compositionally biased region" description="Polar residues" evidence="10">
    <location>
        <begin position="12"/>
        <end position="22"/>
    </location>
</feature>
<dbReference type="PROSITE" id="PS51419">
    <property type="entry name" value="RAB"/>
    <property type="match status" value="1"/>
</dbReference>
<organism evidence="11 12">
    <name type="scientific">Megaselia scalaris</name>
    <name type="common">Humpbacked fly</name>
    <name type="synonym">Phora scalaris</name>
    <dbReference type="NCBI Taxonomy" id="36166"/>
    <lineage>
        <taxon>Eukaryota</taxon>
        <taxon>Metazoa</taxon>
        <taxon>Ecdysozoa</taxon>
        <taxon>Arthropoda</taxon>
        <taxon>Hexapoda</taxon>
        <taxon>Insecta</taxon>
        <taxon>Pterygota</taxon>
        <taxon>Neoptera</taxon>
        <taxon>Endopterygota</taxon>
        <taxon>Diptera</taxon>
        <taxon>Brachycera</taxon>
        <taxon>Muscomorpha</taxon>
        <taxon>Platypezoidea</taxon>
        <taxon>Phoridae</taxon>
        <taxon>Megaseliini</taxon>
        <taxon>Megaselia</taxon>
    </lineage>
</organism>
<keyword evidence="4" id="KW-0547">Nucleotide-binding</keyword>
<dbReference type="Proteomes" id="UP000015102">
    <property type="component" value="Unassembled WGS sequence"/>
</dbReference>
<dbReference type="AlphaFoldDB" id="T1GH87"/>
<dbReference type="GO" id="GO:0005886">
    <property type="term" value="C:plasma membrane"/>
    <property type="evidence" value="ECO:0007669"/>
    <property type="project" value="UniProtKB-SubCell"/>
</dbReference>
<name>T1GH87_MEGSC</name>
<evidence type="ECO:0000256" key="10">
    <source>
        <dbReference type="SAM" id="MobiDB-lite"/>
    </source>
</evidence>
<dbReference type="PANTHER" id="PTHR46149">
    <property type="entry name" value="MIP08469P"/>
    <property type="match status" value="1"/>
</dbReference>
<protein>
    <submittedName>
        <fullName evidence="11">Uncharacterized protein</fullName>
    </submittedName>
</protein>
<dbReference type="OMA" id="INDXQIN"/>
<dbReference type="NCBIfam" id="TIGR00231">
    <property type="entry name" value="small_GTP"/>
    <property type="match status" value="1"/>
</dbReference>
<dbReference type="FunFam" id="3.40.50.300:FF:000475">
    <property type="entry name" value="GTP-binding protein Rhes"/>
    <property type="match status" value="1"/>
</dbReference>
<evidence type="ECO:0000256" key="1">
    <source>
        <dbReference type="ARBA" id="ARBA00004193"/>
    </source>
</evidence>
<keyword evidence="12" id="KW-1185">Reference proteome</keyword>
<evidence type="ECO:0000313" key="12">
    <source>
        <dbReference type="Proteomes" id="UP000015102"/>
    </source>
</evidence>
<evidence type="ECO:0000256" key="2">
    <source>
        <dbReference type="ARBA" id="ARBA00022475"/>
    </source>
</evidence>
<dbReference type="PROSITE" id="PS51421">
    <property type="entry name" value="RAS"/>
    <property type="match status" value="1"/>
</dbReference>
<evidence type="ECO:0000256" key="8">
    <source>
        <dbReference type="ARBA" id="ARBA00023289"/>
    </source>
</evidence>
<reference evidence="11" key="2">
    <citation type="submission" date="2015-06" db="UniProtKB">
        <authorList>
            <consortium name="EnsemblMetazoa"/>
        </authorList>
    </citation>
    <scope>IDENTIFICATION</scope>
</reference>
<dbReference type="InterPro" id="IPR001806">
    <property type="entry name" value="Small_GTPase"/>
</dbReference>
<evidence type="ECO:0000256" key="4">
    <source>
        <dbReference type="ARBA" id="ARBA00022741"/>
    </source>
</evidence>
<dbReference type="PANTHER" id="PTHR46149:SF7">
    <property type="entry name" value="GTP-BINDING PROTEIN DI-RAS2"/>
    <property type="match status" value="1"/>
</dbReference>
<dbReference type="GO" id="GO:0005525">
    <property type="term" value="F:GTP binding"/>
    <property type="evidence" value="ECO:0007669"/>
    <property type="project" value="UniProtKB-KW"/>
</dbReference>
<feature type="region of interest" description="Disordered" evidence="10">
    <location>
        <begin position="1"/>
        <end position="22"/>
    </location>
</feature>
<evidence type="ECO:0000256" key="9">
    <source>
        <dbReference type="ARBA" id="ARBA00038061"/>
    </source>
</evidence>
<dbReference type="InterPro" id="IPR027417">
    <property type="entry name" value="P-loop_NTPase"/>
</dbReference>
<feature type="compositionally biased region" description="Basic and acidic residues" evidence="10">
    <location>
        <begin position="1"/>
        <end position="10"/>
    </location>
</feature>
<dbReference type="InterPro" id="IPR005225">
    <property type="entry name" value="Small_GTP-bd"/>
</dbReference>
<dbReference type="EMBL" id="CAQQ02177603">
    <property type="status" value="NOT_ANNOTATED_CDS"/>
    <property type="molecule type" value="Genomic_DNA"/>
</dbReference>
<comment type="subcellular location">
    <subcellularLocation>
        <location evidence="1">Cell membrane</location>
        <topology evidence="1">Lipid-anchor</topology>
    </subcellularLocation>
</comment>
<accession>T1GH87</accession>
<dbReference type="EMBL" id="CAQQ02177604">
    <property type="status" value="NOT_ANNOTATED_CDS"/>
    <property type="molecule type" value="Genomic_DNA"/>
</dbReference>
<dbReference type="GO" id="GO:0003924">
    <property type="term" value="F:GTPase activity"/>
    <property type="evidence" value="ECO:0007669"/>
    <property type="project" value="InterPro"/>
</dbReference>
<keyword evidence="5" id="KW-0342">GTP-binding</keyword>
<evidence type="ECO:0000256" key="3">
    <source>
        <dbReference type="ARBA" id="ARBA00022481"/>
    </source>
</evidence>
<dbReference type="STRING" id="36166.T1GH87"/>
<dbReference type="HOGENOM" id="CLU_041217_9_9_1"/>
<dbReference type="Gene3D" id="3.40.50.300">
    <property type="entry name" value="P-loop containing nucleotide triphosphate hydrolases"/>
    <property type="match status" value="1"/>
</dbReference>
<sequence>MFTVKSEIKGSDSASTDGSISPSSKIRHKIVVMGSTKVGKTSIITQFLYNSFTTKYKKTIEEMHQGSFPIAGVNLTLDILDTAGCNEFPAMRALSISSAEAFILVYDITDSTTFEEVRHIRDIIIETKGTTSVPIVVVGNKTDLIDIGKQRE</sequence>
<dbReference type="InterPro" id="IPR052236">
    <property type="entry name" value="Small_GTPase_RasD"/>
</dbReference>
<evidence type="ECO:0000256" key="5">
    <source>
        <dbReference type="ARBA" id="ARBA00023134"/>
    </source>
</evidence>